<dbReference type="AlphaFoldDB" id="A0A9W8EFT9"/>
<sequence length="101" mass="11182">MYRQASIGTIIIDYVCGSVKGTFKVENGLHATCQQVLKALAKNLNTTLDKIKFSGQHSGLNAYLSDLCSRNTIFAATFLTEEEYHQLHKHNVAMAILHVSV</sequence>
<dbReference type="EMBL" id="JANBQF010000164">
    <property type="protein sequence ID" value="KAJ2004276.1"/>
    <property type="molecule type" value="Genomic_DNA"/>
</dbReference>
<dbReference type="Proteomes" id="UP001150907">
    <property type="component" value="Unassembled WGS sequence"/>
</dbReference>
<comment type="caution">
    <text evidence="1">The sequence shown here is derived from an EMBL/GenBank/DDBJ whole genome shotgun (WGS) entry which is preliminary data.</text>
</comment>
<evidence type="ECO:0000313" key="2">
    <source>
        <dbReference type="Proteomes" id="UP001150907"/>
    </source>
</evidence>
<keyword evidence="2" id="KW-1185">Reference proteome</keyword>
<organism evidence="1 2">
    <name type="scientific">Coemansia thaxteri</name>
    <dbReference type="NCBI Taxonomy" id="2663907"/>
    <lineage>
        <taxon>Eukaryota</taxon>
        <taxon>Fungi</taxon>
        <taxon>Fungi incertae sedis</taxon>
        <taxon>Zoopagomycota</taxon>
        <taxon>Kickxellomycotina</taxon>
        <taxon>Kickxellomycetes</taxon>
        <taxon>Kickxellales</taxon>
        <taxon>Kickxellaceae</taxon>
        <taxon>Coemansia</taxon>
    </lineage>
</organism>
<accession>A0A9W8EFT9</accession>
<gene>
    <name evidence="1" type="ORF">H4R26_002611</name>
</gene>
<reference evidence="1" key="1">
    <citation type="submission" date="2022-07" db="EMBL/GenBank/DDBJ databases">
        <title>Phylogenomic reconstructions and comparative analyses of Kickxellomycotina fungi.</title>
        <authorList>
            <person name="Reynolds N.K."/>
            <person name="Stajich J.E."/>
            <person name="Barry K."/>
            <person name="Grigoriev I.V."/>
            <person name="Crous P."/>
            <person name="Smith M.E."/>
        </authorList>
    </citation>
    <scope>NUCLEOTIDE SEQUENCE</scope>
    <source>
        <strain evidence="1">IMI 214461</strain>
    </source>
</reference>
<protein>
    <submittedName>
        <fullName evidence="1">Uncharacterized protein</fullName>
    </submittedName>
</protein>
<name>A0A9W8EFT9_9FUNG</name>
<evidence type="ECO:0000313" key="1">
    <source>
        <dbReference type="EMBL" id="KAJ2004276.1"/>
    </source>
</evidence>
<proteinExistence type="predicted"/>